<name>A0A154QGK0_9GAMM</name>
<reference evidence="3 4" key="1">
    <citation type="journal article" date="2016" name="MBio">
        <title>Lateral Gene Transfer in a Heavy Metal-Contaminated-Groundwater Microbial Community.</title>
        <authorList>
            <person name="Hemme C.L."/>
            <person name="Green S.J."/>
            <person name="Rishishwar L."/>
            <person name="Prakash O."/>
            <person name="Pettenato A."/>
            <person name="Chakraborty R."/>
            <person name="Deutschbauer A.M."/>
            <person name="Van Nostrand J.D."/>
            <person name="Wu L."/>
            <person name="He Z."/>
            <person name="Jordan I.K."/>
            <person name="Hazen T.C."/>
            <person name="Arkin A.P."/>
            <person name="Kostka J.E."/>
            <person name="Zhou J."/>
        </authorList>
    </citation>
    <scope>NUCLEOTIDE SEQUENCE [LARGE SCALE GENOMIC DNA]</scope>
    <source>
        <strain evidence="3 4">FW104-T7</strain>
    </source>
</reference>
<comment type="caution">
    <text evidence="3">The sequence shown here is derived from an EMBL/GenBank/DDBJ whole genome shotgun (WGS) entry which is preliminary data.</text>
</comment>
<dbReference type="InterPro" id="IPR050272">
    <property type="entry name" value="Isochorismatase-like_hydrls"/>
</dbReference>
<feature type="domain" description="Isochorismatase-like" evidence="2">
    <location>
        <begin position="15"/>
        <end position="188"/>
    </location>
</feature>
<keyword evidence="1" id="KW-0378">Hydrolase</keyword>
<dbReference type="Pfam" id="PF00857">
    <property type="entry name" value="Isochorismatase"/>
    <property type="match status" value="1"/>
</dbReference>
<dbReference type="InterPro" id="IPR000868">
    <property type="entry name" value="Isochorismatase-like_dom"/>
</dbReference>
<dbReference type="SUPFAM" id="SSF52499">
    <property type="entry name" value="Isochorismatase-like hydrolases"/>
    <property type="match status" value="1"/>
</dbReference>
<dbReference type="InterPro" id="IPR036380">
    <property type="entry name" value="Isochorismatase-like_sf"/>
</dbReference>
<dbReference type="EMBL" id="LVJS01000054">
    <property type="protein sequence ID" value="KZC22782.1"/>
    <property type="molecule type" value="Genomic_DNA"/>
</dbReference>
<dbReference type="PANTHER" id="PTHR43540">
    <property type="entry name" value="PEROXYUREIDOACRYLATE/UREIDOACRYLATE AMIDOHYDROLASE-RELATED"/>
    <property type="match status" value="1"/>
</dbReference>
<dbReference type="PANTHER" id="PTHR43540:SF1">
    <property type="entry name" value="ISOCHORISMATASE HYDROLASE"/>
    <property type="match status" value="1"/>
</dbReference>
<evidence type="ECO:0000259" key="2">
    <source>
        <dbReference type="Pfam" id="PF00857"/>
    </source>
</evidence>
<sequence>MALESHRLNPARRYALILVDLSVGFTDPLRSRLAFACDDVIAANQRLLAAFRERGDPVFYTTVAYDSPAQAYVFREKIPALNDLVAGSELVGIDARVAPRADEYVIVKHAASGFFGTDLAQRLRATGADGVVVSGLTTSGCVRATALDALQHDLRVLIPYEAVGDRDQDAHAANLRDLQIKYADVADLDACLALLGA</sequence>
<organism evidence="3 4">
    <name type="scientific">Rhodanobacter thiooxydans</name>
    <dbReference type="NCBI Taxonomy" id="416169"/>
    <lineage>
        <taxon>Bacteria</taxon>
        <taxon>Pseudomonadati</taxon>
        <taxon>Pseudomonadota</taxon>
        <taxon>Gammaproteobacteria</taxon>
        <taxon>Lysobacterales</taxon>
        <taxon>Rhodanobacteraceae</taxon>
        <taxon>Rhodanobacter</taxon>
    </lineage>
</organism>
<dbReference type="eggNOG" id="COG1335">
    <property type="taxonomic scope" value="Bacteria"/>
</dbReference>
<proteinExistence type="predicted"/>
<gene>
    <name evidence="3" type="ORF">RHOFW104T7_18335</name>
</gene>
<evidence type="ECO:0000313" key="4">
    <source>
        <dbReference type="Proteomes" id="UP000076131"/>
    </source>
</evidence>
<dbReference type="GO" id="GO:0016787">
    <property type="term" value="F:hydrolase activity"/>
    <property type="evidence" value="ECO:0007669"/>
    <property type="project" value="UniProtKB-KW"/>
</dbReference>
<protein>
    <submittedName>
        <fullName evidence="3">Isochorismatase</fullName>
    </submittedName>
</protein>
<dbReference type="Gene3D" id="3.40.50.850">
    <property type="entry name" value="Isochorismatase-like"/>
    <property type="match status" value="1"/>
</dbReference>
<dbReference type="AlphaFoldDB" id="A0A154QGK0"/>
<dbReference type="STRING" id="416169.RHOFW104T7_18335"/>
<dbReference type="Proteomes" id="UP000076131">
    <property type="component" value="Unassembled WGS sequence"/>
</dbReference>
<evidence type="ECO:0000313" key="3">
    <source>
        <dbReference type="EMBL" id="KZC22782.1"/>
    </source>
</evidence>
<accession>A0A154QGK0</accession>
<dbReference type="RefSeq" id="WP_008436432.1">
    <property type="nucleotide sequence ID" value="NZ_LVJS01000054.1"/>
</dbReference>
<evidence type="ECO:0000256" key="1">
    <source>
        <dbReference type="ARBA" id="ARBA00022801"/>
    </source>
</evidence>
<keyword evidence="4" id="KW-1185">Reference proteome</keyword>